<dbReference type="NCBIfam" id="NF001785">
    <property type="entry name" value="PRK00517.2-2"/>
    <property type="match status" value="1"/>
</dbReference>
<dbReference type="PIRSF" id="PIRSF000401">
    <property type="entry name" value="RPL11_MTase"/>
    <property type="match status" value="1"/>
</dbReference>
<evidence type="ECO:0000313" key="8">
    <source>
        <dbReference type="Proteomes" id="UP000263900"/>
    </source>
</evidence>
<dbReference type="EC" id="2.1.1.-" evidence="6"/>
<dbReference type="PANTHER" id="PTHR43648">
    <property type="entry name" value="ELECTRON TRANSFER FLAVOPROTEIN BETA SUBUNIT LYSINE METHYLTRANSFERASE"/>
    <property type="match status" value="1"/>
</dbReference>
<accession>A0A3B7MMH9</accession>
<dbReference type="GO" id="GO:0016279">
    <property type="term" value="F:protein-lysine N-methyltransferase activity"/>
    <property type="evidence" value="ECO:0007669"/>
    <property type="project" value="RHEA"/>
</dbReference>
<dbReference type="Gene3D" id="3.40.50.150">
    <property type="entry name" value="Vaccinia Virus protein VP39"/>
    <property type="match status" value="1"/>
</dbReference>
<keyword evidence="2 6" id="KW-0963">Cytoplasm</keyword>
<dbReference type="InterPro" id="IPR050078">
    <property type="entry name" value="Ribosomal_L11_MeTrfase_PrmA"/>
</dbReference>
<keyword evidence="7" id="KW-0689">Ribosomal protein</keyword>
<keyword evidence="4 6" id="KW-0808">Transferase</keyword>
<keyword evidence="8" id="KW-1185">Reference proteome</keyword>
<keyword evidence="5 6" id="KW-0949">S-adenosyl-L-methionine</keyword>
<feature type="binding site" evidence="6">
    <location>
        <position position="208"/>
    </location>
    <ligand>
        <name>S-adenosyl-L-methionine</name>
        <dbReference type="ChEBI" id="CHEBI:59789"/>
    </ligand>
</feature>
<gene>
    <name evidence="6" type="primary">prmA</name>
    <name evidence="7" type="ORF">D3H65_09800</name>
</gene>
<dbReference type="HAMAP" id="MF_00735">
    <property type="entry name" value="Methyltr_PrmA"/>
    <property type="match status" value="1"/>
</dbReference>
<proteinExistence type="inferred from homology"/>
<sequence length="272" mass="30045">MSYYIHLKFDNPSKEIKEIFIALLSDQGFEGFEEGTTYLSAFIPEAQWDEQAVTDLLGSYGVSWTTERIAQRNWNEEWEKNFEPVIVGDFCSVRAHFHQPVAGVQYEIIITPKMSFGTGHHATTYMMIEFMEKLDLAGQSVLDFGTGTGILAVLAAKKGAAQIVAIDNDDWSVENAAENIAVNQATNIVLEKANSLEKFGVFNVILANINKHVLLANMDALQQHLTAGGVIIMSGLLAGDRADIEASAISNNLTIVDEKQQQTWIALQLTTM</sequence>
<organism evidence="7 8">
    <name type="scientific">Paraflavitalea soli</name>
    <dbReference type="NCBI Taxonomy" id="2315862"/>
    <lineage>
        <taxon>Bacteria</taxon>
        <taxon>Pseudomonadati</taxon>
        <taxon>Bacteroidota</taxon>
        <taxon>Chitinophagia</taxon>
        <taxon>Chitinophagales</taxon>
        <taxon>Chitinophagaceae</taxon>
        <taxon>Paraflavitalea</taxon>
    </lineage>
</organism>
<dbReference type="InterPro" id="IPR004498">
    <property type="entry name" value="Ribosomal_PrmA_MeTrfase"/>
</dbReference>
<dbReference type="EMBL" id="CP032157">
    <property type="protein sequence ID" value="AXY74250.1"/>
    <property type="molecule type" value="Genomic_DNA"/>
</dbReference>
<keyword evidence="7" id="KW-0687">Ribonucleoprotein</keyword>
<evidence type="ECO:0000256" key="4">
    <source>
        <dbReference type="ARBA" id="ARBA00022679"/>
    </source>
</evidence>
<feature type="binding site" evidence="6">
    <location>
        <position position="124"/>
    </location>
    <ligand>
        <name>S-adenosyl-L-methionine</name>
        <dbReference type="ChEBI" id="CHEBI:59789"/>
    </ligand>
</feature>
<reference evidence="7 8" key="1">
    <citation type="submission" date="2018-09" db="EMBL/GenBank/DDBJ databases">
        <title>Genome sequencing of strain 6GH32-13.</title>
        <authorList>
            <person name="Weon H.-Y."/>
            <person name="Heo J."/>
            <person name="Kwon S.-W."/>
        </authorList>
    </citation>
    <scope>NUCLEOTIDE SEQUENCE [LARGE SCALE GENOMIC DNA]</scope>
    <source>
        <strain evidence="7 8">5GH32-13</strain>
    </source>
</reference>
<dbReference type="OrthoDB" id="9785995at2"/>
<evidence type="ECO:0000256" key="6">
    <source>
        <dbReference type="HAMAP-Rule" id="MF_00735"/>
    </source>
</evidence>
<evidence type="ECO:0000256" key="3">
    <source>
        <dbReference type="ARBA" id="ARBA00022603"/>
    </source>
</evidence>
<feature type="binding site" evidence="6">
    <location>
        <position position="167"/>
    </location>
    <ligand>
        <name>S-adenosyl-L-methionine</name>
        <dbReference type="ChEBI" id="CHEBI:59789"/>
    </ligand>
</feature>
<dbReference type="KEGG" id="pseg:D3H65_09800"/>
<dbReference type="SUPFAM" id="SSF53335">
    <property type="entry name" value="S-adenosyl-L-methionine-dependent methyltransferases"/>
    <property type="match status" value="1"/>
</dbReference>
<dbReference type="AlphaFoldDB" id="A0A3B7MMH9"/>
<dbReference type="Pfam" id="PF06325">
    <property type="entry name" value="PrmA"/>
    <property type="match status" value="1"/>
</dbReference>
<evidence type="ECO:0000313" key="7">
    <source>
        <dbReference type="EMBL" id="AXY74250.1"/>
    </source>
</evidence>
<dbReference type="RefSeq" id="WP_119050137.1">
    <property type="nucleotide sequence ID" value="NZ_CP032157.1"/>
</dbReference>
<dbReference type="GO" id="GO:0032259">
    <property type="term" value="P:methylation"/>
    <property type="evidence" value="ECO:0007669"/>
    <property type="project" value="UniProtKB-KW"/>
</dbReference>
<dbReference type="PANTHER" id="PTHR43648:SF1">
    <property type="entry name" value="ELECTRON TRANSFER FLAVOPROTEIN BETA SUBUNIT LYSINE METHYLTRANSFERASE"/>
    <property type="match status" value="1"/>
</dbReference>
<comment type="catalytic activity">
    <reaction evidence="6">
        <text>L-lysyl-[protein] + 3 S-adenosyl-L-methionine = N(6),N(6),N(6)-trimethyl-L-lysyl-[protein] + 3 S-adenosyl-L-homocysteine + 3 H(+)</text>
        <dbReference type="Rhea" id="RHEA:54192"/>
        <dbReference type="Rhea" id="RHEA-COMP:9752"/>
        <dbReference type="Rhea" id="RHEA-COMP:13826"/>
        <dbReference type="ChEBI" id="CHEBI:15378"/>
        <dbReference type="ChEBI" id="CHEBI:29969"/>
        <dbReference type="ChEBI" id="CHEBI:57856"/>
        <dbReference type="ChEBI" id="CHEBI:59789"/>
        <dbReference type="ChEBI" id="CHEBI:61961"/>
    </reaction>
</comment>
<comment type="subcellular location">
    <subcellularLocation>
        <location evidence="6">Cytoplasm</location>
    </subcellularLocation>
</comment>
<dbReference type="CDD" id="cd02440">
    <property type="entry name" value="AdoMet_MTases"/>
    <property type="match status" value="1"/>
</dbReference>
<protein>
    <recommendedName>
        <fullName evidence="6">Ribosomal protein L11 methyltransferase</fullName>
        <shortName evidence="6">L11 Mtase</shortName>
        <ecNumber evidence="6">2.1.1.-</ecNumber>
    </recommendedName>
</protein>
<dbReference type="GO" id="GO:0005737">
    <property type="term" value="C:cytoplasm"/>
    <property type="evidence" value="ECO:0007669"/>
    <property type="project" value="UniProtKB-SubCell"/>
</dbReference>
<dbReference type="Proteomes" id="UP000263900">
    <property type="component" value="Chromosome"/>
</dbReference>
<evidence type="ECO:0000256" key="5">
    <source>
        <dbReference type="ARBA" id="ARBA00022691"/>
    </source>
</evidence>
<comment type="similarity">
    <text evidence="1 6">Belongs to the methyltransferase superfamily. PrmA family.</text>
</comment>
<keyword evidence="3 6" id="KW-0489">Methyltransferase</keyword>
<dbReference type="InterPro" id="IPR029063">
    <property type="entry name" value="SAM-dependent_MTases_sf"/>
</dbReference>
<feature type="binding site" evidence="6">
    <location>
        <position position="145"/>
    </location>
    <ligand>
        <name>S-adenosyl-L-methionine</name>
        <dbReference type="ChEBI" id="CHEBI:59789"/>
    </ligand>
</feature>
<comment type="function">
    <text evidence="6">Methylates ribosomal protein L11.</text>
</comment>
<evidence type="ECO:0000256" key="2">
    <source>
        <dbReference type="ARBA" id="ARBA00022490"/>
    </source>
</evidence>
<dbReference type="GO" id="GO:0005840">
    <property type="term" value="C:ribosome"/>
    <property type="evidence" value="ECO:0007669"/>
    <property type="project" value="UniProtKB-KW"/>
</dbReference>
<name>A0A3B7MMH9_9BACT</name>
<evidence type="ECO:0000256" key="1">
    <source>
        <dbReference type="ARBA" id="ARBA00009741"/>
    </source>
</evidence>